<evidence type="ECO:0000313" key="1">
    <source>
        <dbReference type="EMBL" id="KDR81070.1"/>
    </source>
</evidence>
<dbReference type="Proteomes" id="UP000027222">
    <property type="component" value="Unassembled WGS sequence"/>
</dbReference>
<reference evidence="2" key="1">
    <citation type="journal article" date="2014" name="Proc. Natl. Acad. Sci. U.S.A.">
        <title>Extensive sampling of basidiomycete genomes demonstrates inadequacy of the white-rot/brown-rot paradigm for wood decay fungi.</title>
        <authorList>
            <person name="Riley R."/>
            <person name="Salamov A.A."/>
            <person name="Brown D.W."/>
            <person name="Nagy L.G."/>
            <person name="Floudas D."/>
            <person name="Held B.W."/>
            <person name="Levasseur A."/>
            <person name="Lombard V."/>
            <person name="Morin E."/>
            <person name="Otillar R."/>
            <person name="Lindquist E.A."/>
            <person name="Sun H."/>
            <person name="LaButti K.M."/>
            <person name="Schmutz J."/>
            <person name="Jabbour D."/>
            <person name="Luo H."/>
            <person name="Baker S.E."/>
            <person name="Pisabarro A.G."/>
            <person name="Walton J.D."/>
            <person name="Blanchette R.A."/>
            <person name="Henrissat B."/>
            <person name="Martin F."/>
            <person name="Cullen D."/>
            <person name="Hibbett D.S."/>
            <person name="Grigoriev I.V."/>
        </authorList>
    </citation>
    <scope>NUCLEOTIDE SEQUENCE [LARGE SCALE GENOMIC DNA]</scope>
    <source>
        <strain evidence="2">CBS 339.88</strain>
    </source>
</reference>
<sequence>MIYCVNEASYNPNIPTTISVPISGCSFKLHTQFQRHHLTAPCKQPVEFFSFPSVLVTHGHSESKVALDERDRGVINNAEVQTLLS</sequence>
<dbReference type="AlphaFoldDB" id="A0A067TCZ0"/>
<dbReference type="HOGENOM" id="CLU_2512796_0_0_1"/>
<gene>
    <name evidence="1" type="ORF">GALMADRAFT_1121824</name>
</gene>
<protein>
    <submittedName>
        <fullName evidence="1">Uncharacterized protein</fullName>
    </submittedName>
</protein>
<organism evidence="1 2">
    <name type="scientific">Galerina marginata (strain CBS 339.88)</name>
    <dbReference type="NCBI Taxonomy" id="685588"/>
    <lineage>
        <taxon>Eukaryota</taxon>
        <taxon>Fungi</taxon>
        <taxon>Dikarya</taxon>
        <taxon>Basidiomycota</taxon>
        <taxon>Agaricomycotina</taxon>
        <taxon>Agaricomycetes</taxon>
        <taxon>Agaricomycetidae</taxon>
        <taxon>Agaricales</taxon>
        <taxon>Agaricineae</taxon>
        <taxon>Strophariaceae</taxon>
        <taxon>Galerina</taxon>
    </lineage>
</organism>
<dbReference type="EMBL" id="KL142371">
    <property type="protein sequence ID" value="KDR81070.1"/>
    <property type="molecule type" value="Genomic_DNA"/>
</dbReference>
<keyword evidence="2" id="KW-1185">Reference proteome</keyword>
<name>A0A067TCZ0_GALM3</name>
<proteinExistence type="predicted"/>
<evidence type="ECO:0000313" key="2">
    <source>
        <dbReference type="Proteomes" id="UP000027222"/>
    </source>
</evidence>
<accession>A0A067TCZ0</accession>